<evidence type="ECO:0000313" key="7">
    <source>
        <dbReference type="Proteomes" id="UP000255169"/>
    </source>
</evidence>
<accession>A0A380QRQ8</accession>
<gene>
    <name evidence="6" type="ORF">NCTC10476_02597</name>
</gene>
<evidence type="ECO:0000313" key="6">
    <source>
        <dbReference type="EMBL" id="SUQ01248.1"/>
    </source>
</evidence>
<organism evidence="6 7">
    <name type="scientific">Yersinia ruckeri</name>
    <dbReference type="NCBI Taxonomy" id="29486"/>
    <lineage>
        <taxon>Bacteria</taxon>
        <taxon>Pseudomonadati</taxon>
        <taxon>Pseudomonadota</taxon>
        <taxon>Gammaproteobacteria</taxon>
        <taxon>Enterobacterales</taxon>
        <taxon>Yersiniaceae</taxon>
        <taxon>Yersinia</taxon>
    </lineage>
</organism>
<dbReference type="EMBL" id="UHJG01000001">
    <property type="protein sequence ID" value="SUQ01248.1"/>
    <property type="molecule type" value="Genomic_DNA"/>
</dbReference>
<sequence>MVFKVPPALAGVLAYPLAANLITSFPCSAVILTGWPWVKPNASSHLPLMVSCGSWCGLPPLVRYPIRPQILALLTGLARTGSPLQQGLQAATAAIQGLAGGDMAKALAGASAPYLAEVIKKSTGDNQEANLMAHAVLGAVVAKINGDSALSGASGAAMGEYIAQQMYPGVKREDLSEEQRQTLSALSTLASGLSGGLAGDSTADAVAGAQAGKNAVENNSLSGDQAREAAKQAAESLKNQVRDKLGEGTTSSIANGIINALADTGDAALGSADYAADAAMALAACAVGDSYCSKAMSDLSGKNQAVADSVTALMKSETWEALKDSVIQASEGDQAALEATGGMIAGILLPGKKVPDLVKAVDPNIKIAMGTTVGDFEKNLAFLSP</sequence>
<protein>
    <submittedName>
        <fullName evidence="6">Adhesin/hemagglutinin</fullName>
    </submittedName>
</protein>
<evidence type="ECO:0000256" key="4">
    <source>
        <dbReference type="ARBA" id="ARBA00023026"/>
    </source>
</evidence>
<name>A0A380QRQ8_YERRU</name>
<dbReference type="GO" id="GO:0090729">
    <property type="term" value="F:toxin activity"/>
    <property type="evidence" value="ECO:0007669"/>
    <property type="project" value="UniProtKB-KW"/>
</dbReference>
<feature type="domain" description="VENN motif-containing" evidence="5">
    <location>
        <begin position="173"/>
        <end position="222"/>
    </location>
</feature>
<dbReference type="Proteomes" id="UP000255169">
    <property type="component" value="Unassembled WGS sequence"/>
</dbReference>
<evidence type="ECO:0000256" key="3">
    <source>
        <dbReference type="ARBA" id="ARBA00022913"/>
    </source>
</evidence>
<dbReference type="AlphaFoldDB" id="A0A380QRQ8"/>
<evidence type="ECO:0000256" key="2">
    <source>
        <dbReference type="ARBA" id="ARBA00022656"/>
    </source>
</evidence>
<comment type="subcellular location">
    <subcellularLocation>
        <location evidence="1">Target cell</location>
        <location evidence="1">Target cell cytoplasm</location>
    </subcellularLocation>
</comment>
<keyword evidence="3" id="KW-1266">Target cell cytoplasm</keyword>
<reference evidence="6 7" key="1">
    <citation type="submission" date="2018-06" db="EMBL/GenBank/DDBJ databases">
        <authorList>
            <consortium name="Pathogen Informatics"/>
            <person name="Doyle S."/>
        </authorList>
    </citation>
    <scope>NUCLEOTIDE SEQUENCE [LARGE SCALE GENOMIC DNA]</scope>
    <source>
        <strain evidence="6 7">NCTC10476</strain>
    </source>
</reference>
<keyword evidence="2" id="KW-0800">Toxin</keyword>
<keyword evidence="4" id="KW-0843">Virulence</keyword>
<dbReference type="InterPro" id="IPR006914">
    <property type="entry name" value="VENN_dom"/>
</dbReference>
<keyword evidence="7" id="KW-1185">Reference proteome</keyword>
<proteinExistence type="predicted"/>
<evidence type="ECO:0000256" key="1">
    <source>
        <dbReference type="ARBA" id="ARBA00004219"/>
    </source>
</evidence>
<dbReference type="Pfam" id="PF04829">
    <property type="entry name" value="PT-VENN"/>
    <property type="match status" value="1"/>
</dbReference>
<evidence type="ECO:0000259" key="5">
    <source>
        <dbReference type="Pfam" id="PF04829"/>
    </source>
</evidence>